<feature type="domain" description="PAC" evidence="3">
    <location>
        <begin position="408"/>
        <end position="459"/>
    </location>
</feature>
<dbReference type="SMART" id="SM00267">
    <property type="entry name" value="GGDEF"/>
    <property type="match status" value="1"/>
</dbReference>
<dbReference type="PROSITE" id="PS50113">
    <property type="entry name" value="PAC"/>
    <property type="match status" value="2"/>
</dbReference>
<dbReference type="SUPFAM" id="SSF141868">
    <property type="entry name" value="EAL domain-like"/>
    <property type="match status" value="1"/>
</dbReference>
<feature type="domain" description="PAC" evidence="3">
    <location>
        <begin position="528"/>
        <end position="580"/>
    </location>
</feature>
<keyword evidence="1" id="KW-0472">Membrane</keyword>
<feature type="transmembrane region" description="Helical" evidence="1">
    <location>
        <begin position="189"/>
        <end position="210"/>
    </location>
</feature>
<dbReference type="SMART" id="SM00052">
    <property type="entry name" value="EAL"/>
    <property type="match status" value="1"/>
</dbReference>
<feature type="transmembrane region" description="Helical" evidence="1">
    <location>
        <begin position="82"/>
        <end position="101"/>
    </location>
</feature>
<dbReference type="KEGG" id="cyc:PCC7424_1608"/>
<dbReference type="SMART" id="SM00091">
    <property type="entry name" value="PAS"/>
    <property type="match status" value="2"/>
</dbReference>
<evidence type="ECO:0000313" key="6">
    <source>
        <dbReference type="EMBL" id="ACK70047.1"/>
    </source>
</evidence>
<evidence type="ECO:0000259" key="4">
    <source>
        <dbReference type="PROSITE" id="PS50883"/>
    </source>
</evidence>
<dbReference type="NCBIfam" id="TIGR00229">
    <property type="entry name" value="sensory_box"/>
    <property type="match status" value="2"/>
</dbReference>
<evidence type="ECO:0000259" key="3">
    <source>
        <dbReference type="PROSITE" id="PS50113"/>
    </source>
</evidence>
<sequence length="1015" mass="114045">MTVQYDRRLLNSLKIGSRIISIIVILVGCTVLVGWYYDIQVLKSVMPGWVTMKANTALGFVLSGLSLYFLQSSNYRKQQLSQGLALIVFLLGLLTSSQYLFGWNLGIDQLLFKEELKQSVLSKPGRMAPETALNYIFMGSALWVLAIKPVRFRLVQLLISITSIISIQVLVGYIYQVKPLVGLASNNQVAIHTSILFLLLCVGILCANPCKGWMRLIASNSAGGIIARSLLPAAFILPLGLGWLVEGSGWMDVAFGQSFHVIGNIVVFIGLILYCAKELYRMDLQRHRAEEALRSAYDDLDLKVQERTSKLFQAYETLAAEIEERKRAEAAQKASQKNLQTFIDNTSAAIYLKDLQGKFLLVNRQLEKLVGLKREQMIGKTDGDVFPEDIADAFVVNDRQVLQAGESLSLEEQIIVERQLRTYLSVKFPLYDPNGLLYGIGGISTDITERKQAEEALRQQANLLDLAYEAILVRDGNNVITFWNQGAEQLYGWKKSQALGQVSHILLQTEFNLSSPHFDAILRLTGHWEGELTHTRQDGTKIIVESRQVLVQDDRGQIKGILEVNRDITERKLAQFQLEHNALHDALTELPNRLLLMERIQAAIQRAKRKPHYHFALLFIDLDRFKTINDTLGHLVGDHLLVAIATRLQHCVRSGDTVARLGGDEFIILLDDLLEESDAFPITERILGRIKEPLVINNQQIQTSASIGIVFNRDGNESETDLLRNADLAMYSAKEQGKSRYAVFNPTMHLRAHTLWEIENNLRTALDGQEFLLHYQPIFSLTTQTLVGFEALIRWRHPVRGLISPMDFIPVAEETGLIVPIGEWVLQEACRQLLHWQELNPGAKCCFMSINLSSRQLESGNFIAVIDQILQQTPLSAKNLKLEITETLLMKNLEAASALLLELKNRAIGVSIDDFGTGYSSLSYLCHLPVDSLKIDRSFVAKMDKGRESLQVIQAIISLAHQLNLEVIAEGIETQDHLTQLHHLKCEYGQGYFLSKPLDSEKATQLICSSPVVCL</sequence>
<dbReference type="CDD" id="cd01948">
    <property type="entry name" value="EAL"/>
    <property type="match status" value="1"/>
</dbReference>
<dbReference type="CDD" id="cd01949">
    <property type="entry name" value="GGDEF"/>
    <property type="match status" value="1"/>
</dbReference>
<feature type="transmembrane region" description="Helical" evidence="1">
    <location>
        <begin position="157"/>
        <end position="177"/>
    </location>
</feature>
<dbReference type="InterPro" id="IPR001610">
    <property type="entry name" value="PAC"/>
</dbReference>
<feature type="transmembrane region" description="Helical" evidence="1">
    <location>
        <begin position="222"/>
        <end position="245"/>
    </location>
</feature>
<dbReference type="InterPro" id="IPR000014">
    <property type="entry name" value="PAS"/>
</dbReference>
<evidence type="ECO:0000256" key="1">
    <source>
        <dbReference type="SAM" id="Phobius"/>
    </source>
</evidence>
<dbReference type="AlphaFoldDB" id="B7K9S9"/>
<dbReference type="FunFam" id="3.30.70.270:FF:000001">
    <property type="entry name" value="Diguanylate cyclase domain protein"/>
    <property type="match status" value="1"/>
</dbReference>
<organism evidence="6 7">
    <name type="scientific">Gloeothece citriformis (strain PCC 7424)</name>
    <name type="common">Cyanothece sp. (strain PCC 7424)</name>
    <dbReference type="NCBI Taxonomy" id="65393"/>
    <lineage>
        <taxon>Bacteria</taxon>
        <taxon>Bacillati</taxon>
        <taxon>Cyanobacteriota</taxon>
        <taxon>Cyanophyceae</taxon>
        <taxon>Oscillatoriophycideae</taxon>
        <taxon>Chroococcales</taxon>
        <taxon>Aphanothecaceae</taxon>
        <taxon>Gloeothece</taxon>
        <taxon>Gloeothece citriformis</taxon>
    </lineage>
</organism>
<dbReference type="OrthoDB" id="9787983at2"/>
<dbReference type="PROSITE" id="PS50112">
    <property type="entry name" value="PAS"/>
    <property type="match status" value="2"/>
</dbReference>
<dbReference type="Gene3D" id="3.30.450.20">
    <property type="entry name" value="PAS domain"/>
    <property type="match status" value="2"/>
</dbReference>
<dbReference type="InterPro" id="IPR001633">
    <property type="entry name" value="EAL_dom"/>
</dbReference>
<dbReference type="Gene3D" id="3.30.70.270">
    <property type="match status" value="1"/>
</dbReference>
<keyword evidence="7" id="KW-1185">Reference proteome</keyword>
<dbReference type="PANTHER" id="PTHR44757:SF2">
    <property type="entry name" value="BIOFILM ARCHITECTURE MAINTENANCE PROTEIN MBAA"/>
    <property type="match status" value="1"/>
</dbReference>
<dbReference type="InterPro" id="IPR052155">
    <property type="entry name" value="Biofilm_reg_signaling"/>
</dbReference>
<feature type="domain" description="GGDEF" evidence="5">
    <location>
        <begin position="613"/>
        <end position="746"/>
    </location>
</feature>
<dbReference type="CDD" id="cd00130">
    <property type="entry name" value="PAS"/>
    <property type="match status" value="2"/>
</dbReference>
<feature type="domain" description="PAS" evidence="2">
    <location>
        <begin position="335"/>
        <end position="413"/>
    </location>
</feature>
<dbReference type="SMART" id="SM00086">
    <property type="entry name" value="PAC"/>
    <property type="match status" value="2"/>
</dbReference>
<dbReference type="EMBL" id="CP001291">
    <property type="protein sequence ID" value="ACK70047.1"/>
    <property type="molecule type" value="Genomic_DNA"/>
</dbReference>
<dbReference type="SUPFAM" id="SSF55073">
    <property type="entry name" value="Nucleotide cyclase"/>
    <property type="match status" value="1"/>
</dbReference>
<dbReference type="SUPFAM" id="SSF55785">
    <property type="entry name" value="PYP-like sensor domain (PAS domain)"/>
    <property type="match status" value="2"/>
</dbReference>
<accession>B7K9S9</accession>
<dbReference type="InterPro" id="IPR029787">
    <property type="entry name" value="Nucleotide_cyclase"/>
</dbReference>
<evidence type="ECO:0000259" key="2">
    <source>
        <dbReference type="PROSITE" id="PS50112"/>
    </source>
</evidence>
<dbReference type="InterPro" id="IPR035919">
    <property type="entry name" value="EAL_sf"/>
</dbReference>
<feature type="transmembrane region" description="Helical" evidence="1">
    <location>
        <begin position="20"/>
        <end position="37"/>
    </location>
</feature>
<dbReference type="InterPro" id="IPR013656">
    <property type="entry name" value="PAS_4"/>
</dbReference>
<feature type="domain" description="EAL" evidence="4">
    <location>
        <begin position="755"/>
        <end position="1011"/>
    </location>
</feature>
<dbReference type="Pfam" id="PF08448">
    <property type="entry name" value="PAS_4"/>
    <property type="match status" value="1"/>
</dbReference>
<dbReference type="Pfam" id="PF00990">
    <property type="entry name" value="GGDEF"/>
    <property type="match status" value="1"/>
</dbReference>
<dbReference type="InterPro" id="IPR035965">
    <property type="entry name" value="PAS-like_dom_sf"/>
</dbReference>
<keyword evidence="1" id="KW-0812">Transmembrane</keyword>
<dbReference type="InterPro" id="IPR043128">
    <property type="entry name" value="Rev_trsase/Diguanyl_cyclase"/>
</dbReference>
<proteinExistence type="predicted"/>
<gene>
    <name evidence="6" type="ordered locus">PCC7424_1608</name>
</gene>
<dbReference type="Pfam" id="PF13426">
    <property type="entry name" value="PAS_9"/>
    <property type="match status" value="1"/>
</dbReference>
<dbReference type="STRING" id="65393.PCC7424_1608"/>
<dbReference type="eggNOG" id="COG5001">
    <property type="taxonomic scope" value="Bacteria"/>
</dbReference>
<dbReference type="PROSITE" id="PS50883">
    <property type="entry name" value="EAL"/>
    <property type="match status" value="1"/>
</dbReference>
<name>B7K9S9_GLOC7</name>
<protein>
    <submittedName>
        <fullName evidence="6">Diguanylate cyclase/phosphodiesterase with PAS/PAC sensor(S)</fullName>
    </submittedName>
</protein>
<dbReference type="RefSeq" id="WP_012598991.1">
    <property type="nucleotide sequence ID" value="NC_011729.1"/>
</dbReference>
<dbReference type="Proteomes" id="UP000002384">
    <property type="component" value="Chromosome"/>
</dbReference>
<dbReference type="Pfam" id="PF00563">
    <property type="entry name" value="EAL"/>
    <property type="match status" value="1"/>
</dbReference>
<dbReference type="PROSITE" id="PS51257">
    <property type="entry name" value="PROKAR_LIPOPROTEIN"/>
    <property type="match status" value="1"/>
</dbReference>
<feature type="transmembrane region" description="Helical" evidence="1">
    <location>
        <begin position="257"/>
        <end position="276"/>
    </location>
</feature>
<dbReference type="InterPro" id="IPR000160">
    <property type="entry name" value="GGDEF_dom"/>
</dbReference>
<dbReference type="PANTHER" id="PTHR44757">
    <property type="entry name" value="DIGUANYLATE CYCLASE DGCP"/>
    <property type="match status" value="1"/>
</dbReference>
<feature type="domain" description="PAS" evidence="2">
    <location>
        <begin position="456"/>
        <end position="501"/>
    </location>
</feature>
<dbReference type="HOGENOM" id="CLU_000445_70_20_3"/>
<feature type="transmembrane region" description="Helical" evidence="1">
    <location>
        <begin position="132"/>
        <end position="150"/>
    </location>
</feature>
<dbReference type="Gene3D" id="3.20.20.450">
    <property type="entry name" value="EAL domain"/>
    <property type="match status" value="1"/>
</dbReference>
<dbReference type="PROSITE" id="PS50887">
    <property type="entry name" value="GGDEF"/>
    <property type="match status" value="1"/>
</dbReference>
<dbReference type="InterPro" id="IPR000700">
    <property type="entry name" value="PAS-assoc_C"/>
</dbReference>
<dbReference type="NCBIfam" id="TIGR00254">
    <property type="entry name" value="GGDEF"/>
    <property type="match status" value="1"/>
</dbReference>
<reference evidence="7" key="1">
    <citation type="journal article" date="2011" name="MBio">
        <title>Novel metabolic attributes of the genus Cyanothece, comprising a group of unicellular nitrogen-fixing Cyanobacteria.</title>
        <authorList>
            <person name="Bandyopadhyay A."/>
            <person name="Elvitigala T."/>
            <person name="Welsh E."/>
            <person name="Stockel J."/>
            <person name="Liberton M."/>
            <person name="Min H."/>
            <person name="Sherman L.A."/>
            <person name="Pakrasi H.B."/>
        </authorList>
    </citation>
    <scope>NUCLEOTIDE SEQUENCE [LARGE SCALE GENOMIC DNA]</scope>
    <source>
        <strain evidence="7">PCC 7424</strain>
    </source>
</reference>
<keyword evidence="1" id="KW-1133">Transmembrane helix</keyword>
<dbReference type="FunFam" id="3.20.20.450:FF:000001">
    <property type="entry name" value="Cyclic di-GMP phosphodiesterase yahA"/>
    <property type="match status" value="1"/>
</dbReference>
<evidence type="ECO:0000259" key="5">
    <source>
        <dbReference type="PROSITE" id="PS50887"/>
    </source>
</evidence>
<evidence type="ECO:0000313" key="7">
    <source>
        <dbReference type="Proteomes" id="UP000002384"/>
    </source>
</evidence>
<feature type="transmembrane region" description="Helical" evidence="1">
    <location>
        <begin position="49"/>
        <end position="70"/>
    </location>
</feature>